<dbReference type="Gene3D" id="1.10.287.70">
    <property type="match status" value="1"/>
</dbReference>
<dbReference type="PATRIC" id="fig|1434110.4.peg.3677"/>
<name>A0A0E3SBT7_9EURY</name>
<evidence type="ECO:0000256" key="1">
    <source>
        <dbReference type="SAM" id="Phobius"/>
    </source>
</evidence>
<feature type="transmembrane region" description="Helical" evidence="1">
    <location>
        <begin position="12"/>
        <end position="30"/>
    </location>
</feature>
<keyword evidence="1" id="KW-0812">Transmembrane</keyword>
<sequence length="81" mass="9005">MYFIEGETGNFASISLSLYWAITTLLSAGYGDTVLQTDLGRLVALFIRVLGSSIIIVPLIVVIAEICKLLYKTLFGKKWQF</sequence>
<dbReference type="EMBL" id="CP009516">
    <property type="protein sequence ID" value="AKB79334.1"/>
    <property type="molecule type" value="Genomic_DNA"/>
</dbReference>
<evidence type="ECO:0000313" key="4">
    <source>
        <dbReference type="Proteomes" id="UP000033101"/>
    </source>
</evidence>
<gene>
    <name evidence="3" type="ORF">MSHOH_2851</name>
</gene>
<evidence type="ECO:0000313" key="3">
    <source>
        <dbReference type="EMBL" id="AKB79334.1"/>
    </source>
</evidence>
<dbReference type="SUPFAM" id="SSF81324">
    <property type="entry name" value="Voltage-gated potassium channels"/>
    <property type="match status" value="1"/>
</dbReference>
<feature type="domain" description="Potassium channel" evidence="2">
    <location>
        <begin position="11"/>
        <end position="62"/>
    </location>
</feature>
<reference evidence="3 4" key="1">
    <citation type="submission" date="2014-07" db="EMBL/GenBank/DDBJ databases">
        <title>Methanogenic archaea and the global carbon cycle.</title>
        <authorList>
            <person name="Henriksen J.R."/>
            <person name="Luke J."/>
            <person name="Reinhart S."/>
            <person name="Benedict M.N."/>
            <person name="Youngblut N.D."/>
            <person name="Metcalf M.E."/>
            <person name="Whitaker R.J."/>
            <person name="Metcalf W.W."/>
        </authorList>
    </citation>
    <scope>NUCLEOTIDE SEQUENCE [LARGE SCALE GENOMIC DNA]</scope>
    <source>
        <strain evidence="3 4">HB-1</strain>
    </source>
</reference>
<dbReference type="AlphaFoldDB" id="A0A0E3SBT7"/>
<proteinExistence type="predicted"/>
<keyword evidence="1" id="KW-0472">Membrane</keyword>
<organism evidence="3 4">
    <name type="scientific">Methanosarcina horonobensis HB-1 = JCM 15518</name>
    <dbReference type="NCBI Taxonomy" id="1434110"/>
    <lineage>
        <taxon>Archaea</taxon>
        <taxon>Methanobacteriati</taxon>
        <taxon>Methanobacteriota</taxon>
        <taxon>Stenosarchaea group</taxon>
        <taxon>Methanomicrobia</taxon>
        <taxon>Methanosarcinales</taxon>
        <taxon>Methanosarcinaceae</taxon>
        <taxon>Methanosarcina</taxon>
    </lineage>
</organism>
<protein>
    <submittedName>
        <fullName evidence="3">Potassium voltage-gated channel subfamily KQT</fullName>
    </submittedName>
</protein>
<evidence type="ECO:0000259" key="2">
    <source>
        <dbReference type="Pfam" id="PF07885"/>
    </source>
</evidence>
<dbReference type="KEGG" id="mhor:MSHOH_2851"/>
<feature type="transmembrane region" description="Helical" evidence="1">
    <location>
        <begin position="42"/>
        <end position="71"/>
    </location>
</feature>
<accession>A0A0E3SBT7</accession>
<keyword evidence="1" id="KW-1133">Transmembrane helix</keyword>
<keyword evidence="4" id="KW-1185">Reference proteome</keyword>
<dbReference type="STRING" id="1434110.MSHOH_2851"/>
<dbReference type="Pfam" id="PF07885">
    <property type="entry name" value="Ion_trans_2"/>
    <property type="match status" value="1"/>
</dbReference>
<dbReference type="InterPro" id="IPR013099">
    <property type="entry name" value="K_chnl_dom"/>
</dbReference>
<dbReference type="HOGENOM" id="CLU_2565761_0_0_2"/>
<dbReference type="Proteomes" id="UP000033101">
    <property type="component" value="Chromosome"/>
</dbReference>